<dbReference type="EMBL" id="AP018316">
    <property type="protein sequence ID" value="BAZ86827.1"/>
    <property type="molecule type" value="Genomic_DNA"/>
</dbReference>
<dbReference type="PANTHER" id="PTHR42860">
    <property type="entry name" value="VITAMIN B12-BINDING PROTEIN"/>
    <property type="match status" value="1"/>
</dbReference>
<gene>
    <name evidence="2" type="ORF">NIES806_30430</name>
</gene>
<evidence type="ECO:0000313" key="3">
    <source>
        <dbReference type="Proteomes" id="UP000218702"/>
    </source>
</evidence>
<dbReference type="PANTHER" id="PTHR42860:SF1">
    <property type="entry name" value="VITAMIN B12-BINDING PROTEIN"/>
    <property type="match status" value="1"/>
</dbReference>
<dbReference type="Gene3D" id="3.40.50.1980">
    <property type="entry name" value="Nitrogenase molybdenum iron protein domain"/>
    <property type="match status" value="2"/>
</dbReference>
<proteinExistence type="predicted"/>
<evidence type="ECO:0000313" key="2">
    <source>
        <dbReference type="EMBL" id="BAZ86827.1"/>
    </source>
</evidence>
<name>A0A1Z4V5R1_9CYAN</name>
<dbReference type="OrthoDB" id="9787772at2"/>
<dbReference type="Proteomes" id="UP000218702">
    <property type="component" value="Chromosome"/>
</dbReference>
<reference evidence="2 3" key="1">
    <citation type="submission" date="2017-06" db="EMBL/GenBank/DDBJ databases">
        <title>Genome sequencing of cyanobaciteial culture collection at National Institute for Environmental Studies (NIES).</title>
        <authorList>
            <person name="Hirose Y."/>
            <person name="Shimura Y."/>
            <person name="Fujisawa T."/>
            <person name="Nakamura Y."/>
            <person name="Kawachi M."/>
        </authorList>
    </citation>
    <scope>NUCLEOTIDE SEQUENCE [LARGE SCALE GENOMIC DNA]</scope>
    <source>
        <strain evidence="2 3">NIES-806</strain>
    </source>
</reference>
<keyword evidence="3" id="KW-1185">Reference proteome</keyword>
<dbReference type="InterPro" id="IPR051030">
    <property type="entry name" value="Vitamin_B12-ABC_binding"/>
</dbReference>
<sequence>MIDTSNDIRIISLIPSATEIIAKLGLFDAMVGRSHECDYPPEIVNLPVCTQARLNGHASSSSIHTEVNDILQSALGIYKIKVDVLEKLQPTHIITQDQCDVCAVSLLEVEKAVAQLIHSSPQIISLQPNTLQDLWGDIERVSHTFGVDSVEILESLEARVRICKRRLQGLSAAEMPKVACIEWTDPLMTAANWVPELINLAGGKPLFSLTGKPATQVKWETLVDSNPDVIIFMPCGFNLQRTQQEAELLTQRPEWKKLHAVQTGRVFITDGNAYFNRPGPRLVDSVEILAEILHPDIFDYGYKDTGWKVL</sequence>
<accession>A0A1Z4V5R1</accession>
<protein>
    <submittedName>
        <fullName evidence="2">Substrate-binding protein of ABC transporter</fullName>
    </submittedName>
</protein>
<dbReference type="KEGG" id="dcm:NIES806_30430"/>
<dbReference type="RefSeq" id="WP_096668511.1">
    <property type="nucleotide sequence ID" value="NZ_AP018316.1"/>
</dbReference>
<evidence type="ECO:0000259" key="1">
    <source>
        <dbReference type="PROSITE" id="PS50983"/>
    </source>
</evidence>
<dbReference type="Pfam" id="PF01497">
    <property type="entry name" value="Peripla_BP_2"/>
    <property type="match status" value="1"/>
</dbReference>
<dbReference type="PROSITE" id="PS50983">
    <property type="entry name" value="FE_B12_PBP"/>
    <property type="match status" value="1"/>
</dbReference>
<dbReference type="InterPro" id="IPR002491">
    <property type="entry name" value="ABC_transptr_periplasmic_BD"/>
</dbReference>
<dbReference type="AlphaFoldDB" id="A0A1Z4V5R1"/>
<dbReference type="SUPFAM" id="SSF53807">
    <property type="entry name" value="Helical backbone' metal receptor"/>
    <property type="match status" value="1"/>
</dbReference>
<organism evidence="2 3">
    <name type="scientific">Dolichospermum compactum NIES-806</name>
    <dbReference type="NCBI Taxonomy" id="1973481"/>
    <lineage>
        <taxon>Bacteria</taxon>
        <taxon>Bacillati</taxon>
        <taxon>Cyanobacteriota</taxon>
        <taxon>Cyanophyceae</taxon>
        <taxon>Nostocales</taxon>
        <taxon>Aphanizomenonaceae</taxon>
        <taxon>Dolichospermum</taxon>
        <taxon>Dolichospermum compactum</taxon>
    </lineage>
</organism>
<feature type="domain" description="Fe/B12 periplasmic-binding" evidence="1">
    <location>
        <begin position="9"/>
        <end position="297"/>
    </location>
</feature>
<dbReference type="CDD" id="cd01144">
    <property type="entry name" value="BtuF"/>
    <property type="match status" value="1"/>
</dbReference>